<comment type="similarity">
    <text evidence="1">Belongs to the PspA/Vipp/IM30 family.</text>
</comment>
<feature type="coiled-coil region" evidence="2">
    <location>
        <begin position="45"/>
        <end position="144"/>
    </location>
</feature>
<dbReference type="RefSeq" id="WP_095960254.1">
    <property type="nucleotide sequence ID" value="NZ_CP022203.1"/>
</dbReference>
<protein>
    <submittedName>
        <fullName evidence="4">Membrane protein</fullName>
    </submittedName>
</protein>
<dbReference type="Pfam" id="PF04012">
    <property type="entry name" value="PspA_IM30"/>
    <property type="match status" value="1"/>
</dbReference>
<keyword evidence="2" id="KW-0175">Coiled coil</keyword>
<dbReference type="AlphaFoldDB" id="A0A250K2A7"/>
<dbReference type="InterPro" id="IPR007157">
    <property type="entry name" value="PspA_VIPP1"/>
</dbReference>
<dbReference type="KEGG" id="mmas:MYMAC_005496"/>
<accession>A0A250K2A7</accession>
<dbReference type="EMBL" id="CP022203">
    <property type="protein sequence ID" value="ATB49842.1"/>
    <property type="molecule type" value="Genomic_DNA"/>
</dbReference>
<reference evidence="4 5" key="1">
    <citation type="submission" date="2017-06" db="EMBL/GenBank/DDBJ databases">
        <title>Sequencing and comparative analysis of myxobacterial genomes.</title>
        <authorList>
            <person name="Rupp O."/>
            <person name="Goesmann A."/>
            <person name="Sogaard-Andersen L."/>
        </authorList>
    </citation>
    <scope>NUCLEOTIDE SEQUENCE [LARGE SCALE GENOMIC DNA]</scope>
    <source>
        <strain evidence="4 5">DSM 14697</strain>
    </source>
</reference>
<sequence>MWQRFKRAMRSFAGFFVSSIEDPELILEQNVRDLNDQVPKMNESIAMVRANVTLLEKENAKYQEDVRSLTAKVKAGIQAGRDDLAAQYASKLQMEKDALARNEQQLATARQAYEKALSVKKAFMREKERKTQEAMNAIREARRAKWQAKVADTMESFTVAGIDSTHDEMLRKVQEKSAINEARMQMALESVDHTAANIEEEAEKIQADELVKQFKMEMGLVSSPAPVSDVGSGPEKTIGKKVGVE</sequence>
<dbReference type="PANTHER" id="PTHR31088:SF6">
    <property type="entry name" value="PHAGE SHOCK PROTEIN A"/>
    <property type="match status" value="1"/>
</dbReference>
<dbReference type="OrthoDB" id="5498605at2"/>
<keyword evidence="5" id="KW-1185">Reference proteome</keyword>
<evidence type="ECO:0000256" key="1">
    <source>
        <dbReference type="ARBA" id="ARBA00043985"/>
    </source>
</evidence>
<proteinExistence type="inferred from homology"/>
<feature type="region of interest" description="Disordered" evidence="3">
    <location>
        <begin position="222"/>
        <end position="245"/>
    </location>
</feature>
<organism evidence="4 5">
    <name type="scientific">Corallococcus macrosporus DSM 14697</name>
    <dbReference type="NCBI Taxonomy" id="1189310"/>
    <lineage>
        <taxon>Bacteria</taxon>
        <taxon>Pseudomonadati</taxon>
        <taxon>Myxococcota</taxon>
        <taxon>Myxococcia</taxon>
        <taxon>Myxococcales</taxon>
        <taxon>Cystobacterineae</taxon>
        <taxon>Myxococcaceae</taxon>
        <taxon>Corallococcus</taxon>
    </lineage>
</organism>
<name>A0A250K2A7_9BACT</name>
<gene>
    <name evidence="4" type="ORF">MYMAC_005496</name>
</gene>
<evidence type="ECO:0000256" key="3">
    <source>
        <dbReference type="SAM" id="MobiDB-lite"/>
    </source>
</evidence>
<dbReference type="PANTHER" id="PTHR31088">
    <property type="entry name" value="MEMBRANE-ASSOCIATED PROTEIN VIPP1, CHLOROPLASTIC"/>
    <property type="match status" value="1"/>
</dbReference>
<evidence type="ECO:0000313" key="5">
    <source>
        <dbReference type="Proteomes" id="UP000217343"/>
    </source>
</evidence>
<evidence type="ECO:0000256" key="2">
    <source>
        <dbReference type="SAM" id="Coils"/>
    </source>
</evidence>
<dbReference type="Proteomes" id="UP000217343">
    <property type="component" value="Chromosome"/>
</dbReference>
<evidence type="ECO:0000313" key="4">
    <source>
        <dbReference type="EMBL" id="ATB49842.1"/>
    </source>
</evidence>